<evidence type="ECO:0000256" key="5">
    <source>
        <dbReference type="ARBA" id="ARBA00049280"/>
    </source>
</evidence>
<keyword evidence="8" id="KW-1185">Reference proteome</keyword>
<dbReference type="EC" id="2.7.11.23" evidence="1"/>
<dbReference type="InterPro" id="IPR050108">
    <property type="entry name" value="CDK"/>
</dbReference>
<evidence type="ECO:0000259" key="6">
    <source>
        <dbReference type="PROSITE" id="PS50011"/>
    </source>
</evidence>
<gene>
    <name evidence="7" type="ORF">NCGR_LOCUS6561</name>
</gene>
<protein>
    <recommendedName>
        <fullName evidence="1">[RNA-polymerase]-subunit kinase</fullName>
        <ecNumber evidence="1">2.7.11.23</ecNumber>
    </recommendedName>
</protein>
<dbReference type="GO" id="GO:0005634">
    <property type="term" value="C:nucleus"/>
    <property type="evidence" value="ECO:0007669"/>
    <property type="project" value="TreeGrafter"/>
</dbReference>
<dbReference type="GO" id="GO:0005524">
    <property type="term" value="F:ATP binding"/>
    <property type="evidence" value="ECO:0007669"/>
    <property type="project" value="UniProtKB-KW"/>
</dbReference>
<evidence type="ECO:0000313" key="7">
    <source>
        <dbReference type="EMBL" id="CAD6210477.1"/>
    </source>
</evidence>
<comment type="caution">
    <text evidence="7">The sequence shown here is derived from an EMBL/GenBank/DDBJ whole genome shotgun (WGS) entry which is preliminary data.</text>
</comment>
<dbReference type="InterPro" id="IPR000719">
    <property type="entry name" value="Prot_kinase_dom"/>
</dbReference>
<name>A0A811MTE5_9POAL</name>
<dbReference type="GO" id="GO:0000307">
    <property type="term" value="C:cyclin-dependent protein kinase holoenzyme complex"/>
    <property type="evidence" value="ECO:0007669"/>
    <property type="project" value="TreeGrafter"/>
</dbReference>
<keyword evidence="2" id="KW-0597">Phosphoprotein</keyword>
<evidence type="ECO:0000256" key="2">
    <source>
        <dbReference type="ARBA" id="ARBA00022553"/>
    </source>
</evidence>
<keyword evidence="4" id="KW-0067">ATP-binding</keyword>
<evidence type="ECO:0000313" key="8">
    <source>
        <dbReference type="Proteomes" id="UP000604825"/>
    </source>
</evidence>
<sequence length="145" mass="15651">MATMNHFTWHKDSSSPNKIIVMSLKGAKKGGARGFGGRGHLGTRLTNSGNSMAQRDEVICRTVYVSGIDHQILIPSCLYGAAAKRIAVHRPPELHFGATGYAEPVDIWSVGFIFAEFLLKKPLFPGTTKVSASDAVRSSIGFTCQ</sequence>
<feature type="domain" description="Protein kinase" evidence="6">
    <location>
        <begin position="1"/>
        <end position="145"/>
    </location>
</feature>
<dbReference type="PROSITE" id="PS50011">
    <property type="entry name" value="PROTEIN_KINASE_DOM"/>
    <property type="match status" value="1"/>
</dbReference>
<dbReference type="PANTHER" id="PTHR24056">
    <property type="entry name" value="CELL DIVISION PROTEIN KINASE"/>
    <property type="match status" value="1"/>
</dbReference>
<dbReference type="GO" id="GO:0032968">
    <property type="term" value="P:positive regulation of transcription elongation by RNA polymerase II"/>
    <property type="evidence" value="ECO:0007669"/>
    <property type="project" value="TreeGrafter"/>
</dbReference>
<dbReference type="Gene3D" id="1.10.510.10">
    <property type="entry name" value="Transferase(Phosphotransferase) domain 1"/>
    <property type="match status" value="1"/>
</dbReference>
<proteinExistence type="predicted"/>
<keyword evidence="3" id="KW-0547">Nucleotide-binding</keyword>
<comment type="catalytic activity">
    <reaction evidence="5">
        <text>[DNA-directed RNA polymerase] + ATP = phospho-[DNA-directed RNA polymerase] + ADP + H(+)</text>
        <dbReference type="Rhea" id="RHEA:10216"/>
        <dbReference type="Rhea" id="RHEA-COMP:11321"/>
        <dbReference type="Rhea" id="RHEA-COMP:11322"/>
        <dbReference type="ChEBI" id="CHEBI:15378"/>
        <dbReference type="ChEBI" id="CHEBI:30616"/>
        <dbReference type="ChEBI" id="CHEBI:43176"/>
        <dbReference type="ChEBI" id="CHEBI:68546"/>
        <dbReference type="ChEBI" id="CHEBI:456216"/>
        <dbReference type="EC" id="2.7.11.23"/>
    </reaction>
</comment>
<dbReference type="EMBL" id="CAJGYO010000002">
    <property type="protein sequence ID" value="CAD6210477.1"/>
    <property type="molecule type" value="Genomic_DNA"/>
</dbReference>
<dbReference type="GO" id="GO:0008353">
    <property type="term" value="F:RNA polymerase II CTD heptapeptide repeat kinase activity"/>
    <property type="evidence" value="ECO:0007669"/>
    <property type="project" value="UniProtKB-EC"/>
</dbReference>
<dbReference type="SUPFAM" id="SSF56112">
    <property type="entry name" value="Protein kinase-like (PK-like)"/>
    <property type="match status" value="1"/>
</dbReference>
<organism evidence="7 8">
    <name type="scientific">Miscanthus lutarioriparius</name>
    <dbReference type="NCBI Taxonomy" id="422564"/>
    <lineage>
        <taxon>Eukaryota</taxon>
        <taxon>Viridiplantae</taxon>
        <taxon>Streptophyta</taxon>
        <taxon>Embryophyta</taxon>
        <taxon>Tracheophyta</taxon>
        <taxon>Spermatophyta</taxon>
        <taxon>Magnoliopsida</taxon>
        <taxon>Liliopsida</taxon>
        <taxon>Poales</taxon>
        <taxon>Poaceae</taxon>
        <taxon>PACMAD clade</taxon>
        <taxon>Panicoideae</taxon>
        <taxon>Andropogonodae</taxon>
        <taxon>Andropogoneae</taxon>
        <taxon>Saccharinae</taxon>
        <taxon>Miscanthus</taxon>
    </lineage>
</organism>
<evidence type="ECO:0000256" key="1">
    <source>
        <dbReference type="ARBA" id="ARBA00012409"/>
    </source>
</evidence>
<reference evidence="7" key="1">
    <citation type="submission" date="2020-10" db="EMBL/GenBank/DDBJ databases">
        <authorList>
            <person name="Han B."/>
            <person name="Lu T."/>
            <person name="Zhao Q."/>
            <person name="Huang X."/>
            <person name="Zhao Y."/>
        </authorList>
    </citation>
    <scope>NUCLEOTIDE SEQUENCE</scope>
</reference>
<dbReference type="AlphaFoldDB" id="A0A811MTE5"/>
<evidence type="ECO:0000256" key="4">
    <source>
        <dbReference type="ARBA" id="ARBA00022840"/>
    </source>
</evidence>
<evidence type="ECO:0000256" key="3">
    <source>
        <dbReference type="ARBA" id="ARBA00022741"/>
    </source>
</evidence>
<dbReference type="InterPro" id="IPR011009">
    <property type="entry name" value="Kinase-like_dom_sf"/>
</dbReference>
<accession>A0A811MTE5</accession>
<dbReference type="Proteomes" id="UP000604825">
    <property type="component" value="Unassembled WGS sequence"/>
</dbReference>
<dbReference type="OrthoDB" id="2396at2759"/>
<dbReference type="PANTHER" id="PTHR24056:SF560">
    <property type="entry name" value="CYCLIN-DEPENDENT KINASE C-3"/>
    <property type="match status" value="1"/>
</dbReference>